<proteinExistence type="inferred from homology"/>
<accession>A0A9P7IZ30</accession>
<sequence length="164" mass="18368">MENPTPNPEHHQHHAHHSLEDDNKKPSSKKSIEFSSPLAKPPVTNSPPAHLKGDDHKDPLEPELKGQNTLIVPLDELESRSAPVICPRCEVRAMTITRARTGNVTHIAAGVLVVASALLLAWIPYFISELKNVLHYCGNCNLLLAEYHRSRRTEVIPYSKVNRR</sequence>
<dbReference type="EMBL" id="JADFTT010000287">
    <property type="protein sequence ID" value="KAG5763771.1"/>
    <property type="molecule type" value="Genomic_DNA"/>
</dbReference>
<dbReference type="PANTHER" id="PTHR23292:SF6">
    <property type="entry name" value="FI16602P1-RELATED"/>
    <property type="match status" value="1"/>
</dbReference>
<evidence type="ECO:0000313" key="8">
    <source>
        <dbReference type="EMBL" id="KAG5763771.1"/>
    </source>
</evidence>
<dbReference type="GO" id="GO:0008270">
    <property type="term" value="F:zinc ion binding"/>
    <property type="evidence" value="ECO:0007669"/>
    <property type="project" value="TreeGrafter"/>
</dbReference>
<comment type="subcellular location">
    <subcellularLocation>
        <location evidence="1">Membrane</location>
        <topology evidence="1">Peripheral membrane protein</topology>
    </subcellularLocation>
</comment>
<dbReference type="OrthoDB" id="5599753at2759"/>
<comment type="similarity">
    <text evidence="2">Belongs to the CDIP1/LITAF family.</text>
</comment>
<evidence type="ECO:0000256" key="3">
    <source>
        <dbReference type="ARBA" id="ARBA00022723"/>
    </source>
</evidence>
<feature type="compositionally biased region" description="Basic and acidic residues" evidence="6">
    <location>
        <begin position="51"/>
        <end position="64"/>
    </location>
</feature>
<evidence type="ECO:0000256" key="1">
    <source>
        <dbReference type="ARBA" id="ARBA00004170"/>
    </source>
</evidence>
<dbReference type="InterPro" id="IPR037519">
    <property type="entry name" value="LITAF_fam"/>
</dbReference>
<evidence type="ECO:0000256" key="6">
    <source>
        <dbReference type="SAM" id="MobiDB-lite"/>
    </source>
</evidence>
<protein>
    <submittedName>
        <fullName evidence="8">Uncharacterized protein</fullName>
    </submittedName>
</protein>
<name>A0A9P7IZ30_9HYPO</name>
<reference evidence="8" key="2">
    <citation type="submission" date="2020-10" db="EMBL/GenBank/DDBJ databases">
        <authorList>
            <person name="Peck L.D."/>
            <person name="Nowell R.W."/>
            <person name="Flood J."/>
            <person name="Ryan M.J."/>
            <person name="Barraclough T.G."/>
        </authorList>
    </citation>
    <scope>NUCLEOTIDE SEQUENCE</scope>
    <source>
        <strain evidence="8">IMI 127659i</strain>
    </source>
</reference>
<gene>
    <name evidence="8" type="ORF">H9Q72_008153</name>
</gene>
<dbReference type="AlphaFoldDB" id="A0A9P7IZ30"/>
<keyword evidence="9" id="KW-1185">Reference proteome</keyword>
<keyword evidence="7" id="KW-0812">Transmembrane</keyword>
<dbReference type="PANTHER" id="PTHR23292">
    <property type="entry name" value="LIPOPOLYSACCHARIDE-INDUCED TUMOR NECROSIS FACTOR-ALPHA FACTOR"/>
    <property type="match status" value="1"/>
</dbReference>
<dbReference type="SMART" id="SM00714">
    <property type="entry name" value="LITAF"/>
    <property type="match status" value="1"/>
</dbReference>
<dbReference type="PROSITE" id="PS51837">
    <property type="entry name" value="LITAF"/>
    <property type="match status" value="1"/>
</dbReference>
<organism evidence="8 9">
    <name type="scientific">Fusarium xylarioides</name>
    <dbReference type="NCBI Taxonomy" id="221167"/>
    <lineage>
        <taxon>Eukaryota</taxon>
        <taxon>Fungi</taxon>
        <taxon>Dikarya</taxon>
        <taxon>Ascomycota</taxon>
        <taxon>Pezizomycotina</taxon>
        <taxon>Sordariomycetes</taxon>
        <taxon>Hypocreomycetidae</taxon>
        <taxon>Hypocreales</taxon>
        <taxon>Nectriaceae</taxon>
        <taxon>Fusarium</taxon>
        <taxon>Fusarium fujikuroi species complex</taxon>
    </lineage>
</organism>
<comment type="caution">
    <text evidence="8">The sequence shown here is derived from an EMBL/GenBank/DDBJ whole genome shotgun (WGS) entry which is preliminary data.</text>
</comment>
<evidence type="ECO:0000256" key="4">
    <source>
        <dbReference type="ARBA" id="ARBA00022833"/>
    </source>
</evidence>
<evidence type="ECO:0000256" key="5">
    <source>
        <dbReference type="ARBA" id="ARBA00023136"/>
    </source>
</evidence>
<keyword evidence="3" id="KW-0479">Metal-binding</keyword>
<keyword evidence="7" id="KW-1133">Transmembrane helix</keyword>
<feature type="region of interest" description="Disordered" evidence="6">
    <location>
        <begin position="1"/>
        <end position="67"/>
    </location>
</feature>
<dbReference type="GO" id="GO:0016020">
    <property type="term" value="C:membrane"/>
    <property type="evidence" value="ECO:0007669"/>
    <property type="project" value="UniProtKB-SubCell"/>
</dbReference>
<evidence type="ECO:0000313" key="9">
    <source>
        <dbReference type="Proteomes" id="UP000750502"/>
    </source>
</evidence>
<feature type="transmembrane region" description="Helical" evidence="7">
    <location>
        <begin position="104"/>
        <end position="127"/>
    </location>
</feature>
<dbReference type="InterPro" id="IPR006629">
    <property type="entry name" value="LITAF"/>
</dbReference>
<dbReference type="Pfam" id="PF10601">
    <property type="entry name" value="zf-LITAF-like"/>
    <property type="match status" value="1"/>
</dbReference>
<dbReference type="Proteomes" id="UP000750502">
    <property type="component" value="Unassembled WGS sequence"/>
</dbReference>
<reference evidence="8" key="1">
    <citation type="journal article" date="2020" name="bioRxiv">
        <title>Historical genomics reveals the evolutionary mechanisms behind multiple outbreaks of the host-specific coffee wilt pathogen Fusarium xylarioides.</title>
        <authorList>
            <person name="Peck D."/>
            <person name="Nowell R.W."/>
            <person name="Flood J."/>
            <person name="Ryan M.J."/>
            <person name="Barraclough T.G."/>
        </authorList>
    </citation>
    <scope>NUCLEOTIDE SEQUENCE</scope>
    <source>
        <strain evidence="8">IMI 127659i</strain>
    </source>
</reference>
<keyword evidence="5 7" id="KW-0472">Membrane</keyword>
<evidence type="ECO:0000256" key="2">
    <source>
        <dbReference type="ARBA" id="ARBA00005975"/>
    </source>
</evidence>
<evidence type="ECO:0000256" key="7">
    <source>
        <dbReference type="SAM" id="Phobius"/>
    </source>
</evidence>
<keyword evidence="4" id="KW-0862">Zinc</keyword>